<dbReference type="PRINTS" id="PR01035">
    <property type="entry name" value="TCRTETA"/>
</dbReference>
<dbReference type="GO" id="GO:0005886">
    <property type="term" value="C:plasma membrane"/>
    <property type="evidence" value="ECO:0007669"/>
    <property type="project" value="UniProtKB-SubCell"/>
</dbReference>
<dbReference type="STRING" id="371042.NG99_02110"/>
<feature type="transmembrane region" description="Helical" evidence="10">
    <location>
        <begin position="366"/>
        <end position="385"/>
    </location>
</feature>
<evidence type="ECO:0000256" key="8">
    <source>
        <dbReference type="ARBA" id="ARBA00022989"/>
    </source>
</evidence>
<comment type="similarity">
    <text evidence="4">Belongs to the major facilitator superfamily. TCR/Tet family.</text>
</comment>
<evidence type="ECO:0000256" key="3">
    <source>
        <dbReference type="ARBA" id="ARBA00006236"/>
    </source>
</evidence>
<dbReference type="AlphaFoldDB" id="A0A0A4ACX1"/>
<proteinExistence type="inferred from homology"/>
<evidence type="ECO:0000259" key="11">
    <source>
        <dbReference type="PROSITE" id="PS50850"/>
    </source>
</evidence>
<evidence type="ECO:0000256" key="2">
    <source>
        <dbReference type="ARBA" id="ARBA00004651"/>
    </source>
</evidence>
<evidence type="ECO:0000313" key="13">
    <source>
        <dbReference type="Proteomes" id="UP000030351"/>
    </source>
</evidence>
<dbReference type="InterPro" id="IPR005829">
    <property type="entry name" value="Sugar_transporter_CS"/>
</dbReference>
<evidence type="ECO:0000256" key="7">
    <source>
        <dbReference type="ARBA" id="ARBA00022692"/>
    </source>
</evidence>
<dbReference type="PANTHER" id="PTHR23502:SF70">
    <property type="entry name" value="BCR_CFLA FAMILY EFFLUX TRANSPORTER"/>
    <property type="match status" value="1"/>
</dbReference>
<evidence type="ECO:0000256" key="1">
    <source>
        <dbReference type="ARBA" id="ARBA00003279"/>
    </source>
</evidence>
<feature type="transmembrane region" description="Helical" evidence="10">
    <location>
        <begin position="340"/>
        <end position="360"/>
    </location>
</feature>
<dbReference type="EMBL" id="JRUQ01000007">
    <property type="protein sequence ID" value="KGT95703.1"/>
    <property type="molecule type" value="Genomic_DNA"/>
</dbReference>
<keyword evidence="6" id="KW-1003">Cell membrane</keyword>
<dbReference type="PANTHER" id="PTHR23502">
    <property type="entry name" value="MAJOR FACILITATOR SUPERFAMILY"/>
    <property type="match status" value="1"/>
</dbReference>
<feature type="transmembrane region" description="Helical" evidence="10">
    <location>
        <begin position="206"/>
        <end position="226"/>
    </location>
</feature>
<name>A0A0A4ACX1_9GAMM</name>
<feature type="domain" description="Major facilitator superfamily (MFS) profile" evidence="11">
    <location>
        <begin position="4"/>
        <end position="390"/>
    </location>
</feature>
<dbReference type="GO" id="GO:1990961">
    <property type="term" value="P:xenobiotic detoxification by transmembrane export across the plasma membrane"/>
    <property type="evidence" value="ECO:0007669"/>
    <property type="project" value="InterPro"/>
</dbReference>
<evidence type="ECO:0000313" key="12">
    <source>
        <dbReference type="EMBL" id="KGT95703.1"/>
    </source>
</evidence>
<keyword evidence="8 10" id="KW-1133">Transmembrane helix</keyword>
<comment type="caution">
    <text evidence="10">Lacks conserved residue(s) required for the propagation of feature annotation.</text>
</comment>
<evidence type="ECO:0000256" key="9">
    <source>
        <dbReference type="ARBA" id="ARBA00023136"/>
    </source>
</evidence>
<dbReference type="NCBIfam" id="TIGR00710">
    <property type="entry name" value="efflux_Bcr_CflA"/>
    <property type="match status" value="1"/>
</dbReference>
<dbReference type="InterPro" id="IPR036259">
    <property type="entry name" value="MFS_trans_sf"/>
</dbReference>
<dbReference type="OrthoDB" id="9814303at2"/>
<keyword evidence="10" id="KW-0997">Cell inner membrane</keyword>
<gene>
    <name evidence="12" type="ORF">NG99_02110</name>
</gene>
<reference evidence="12 13" key="1">
    <citation type="submission" date="2014-10" db="EMBL/GenBank/DDBJ databases">
        <title>Genome sequence of Erwinia typographi M043b.</title>
        <authorList>
            <person name="Chan K.-G."/>
            <person name="Tan W.-S."/>
        </authorList>
    </citation>
    <scope>NUCLEOTIDE SEQUENCE [LARGE SCALE GENOMIC DNA]</scope>
    <source>
        <strain evidence="12 13">M043b</strain>
    </source>
</reference>
<dbReference type="CDD" id="cd17320">
    <property type="entry name" value="MFS_MdfA_MDR_like"/>
    <property type="match status" value="1"/>
</dbReference>
<feature type="transmembrane region" description="Helical" evidence="10">
    <location>
        <begin position="95"/>
        <end position="116"/>
    </location>
</feature>
<sequence>MQKFTLLLLSLVLLAPLGIDLYLPTLPEIALGLNTPVTTIQTTIPIFLLVMGLGQIVAGPLVDNLGRKPIALAGLLLYLLGSVLAASATGWPQFLTARIVQGCAVCCTAVVAFSGVRDRLEGDEAARAYGFLNGALNIVPALAPMLGGFLADAFGWRAPFWFLTGYALVIGLLIVRFLPETRPAGTLAVKGIPLRQYAHILREPRFLAFTFANAGAMGMVLTYVSLAPQVLMTEGKLTALQFSIAFGANGFWIMLVSVLVNKMIRKLGRPICLAIGSLAMALGAVTMLTGMVIFPAAMQSSWPLYMLPVAISVAGLAFTVGPATSYALEPYQQQAGVASALAGFIQMAGGSSAGLLAMALPLNEKLALSTMMIVGAVLAALAWLCSKKVRGTLTALKSS</sequence>
<dbReference type="InterPro" id="IPR020846">
    <property type="entry name" value="MFS_dom"/>
</dbReference>
<feature type="transmembrane region" description="Helical" evidence="10">
    <location>
        <begin position="304"/>
        <end position="328"/>
    </location>
</feature>
<dbReference type="PROSITE" id="PS00216">
    <property type="entry name" value="SUGAR_TRANSPORT_1"/>
    <property type="match status" value="1"/>
</dbReference>
<dbReference type="Gene3D" id="1.20.1720.10">
    <property type="entry name" value="Multidrug resistance protein D"/>
    <property type="match status" value="1"/>
</dbReference>
<keyword evidence="5 10" id="KW-0813">Transport</keyword>
<keyword evidence="9 10" id="KW-0472">Membrane</keyword>
<evidence type="ECO:0000256" key="10">
    <source>
        <dbReference type="RuleBase" id="RU365088"/>
    </source>
</evidence>
<dbReference type="InterPro" id="IPR004812">
    <property type="entry name" value="Efflux_drug-R_Bcr/CmlA"/>
</dbReference>
<feature type="transmembrane region" description="Helical" evidence="10">
    <location>
        <begin position="69"/>
        <end position="89"/>
    </location>
</feature>
<dbReference type="RefSeq" id="WP_034887911.1">
    <property type="nucleotide sequence ID" value="NZ_JRUQ01000007.1"/>
</dbReference>
<feature type="transmembrane region" description="Helical" evidence="10">
    <location>
        <begin position="272"/>
        <end position="298"/>
    </location>
</feature>
<evidence type="ECO:0000256" key="5">
    <source>
        <dbReference type="ARBA" id="ARBA00022448"/>
    </source>
</evidence>
<dbReference type="PROSITE" id="PS50850">
    <property type="entry name" value="MFS"/>
    <property type="match status" value="1"/>
</dbReference>
<evidence type="ECO:0000256" key="4">
    <source>
        <dbReference type="ARBA" id="ARBA00007520"/>
    </source>
</evidence>
<dbReference type="Proteomes" id="UP000030351">
    <property type="component" value="Unassembled WGS sequence"/>
</dbReference>
<feature type="transmembrane region" description="Helical" evidence="10">
    <location>
        <begin position="238"/>
        <end position="260"/>
    </location>
</feature>
<protein>
    <recommendedName>
        <fullName evidence="10">Bcr/CflA family efflux transporter</fullName>
    </recommendedName>
</protein>
<comment type="similarity">
    <text evidence="3 10">Belongs to the major facilitator superfamily. Bcr/CmlA family.</text>
</comment>
<dbReference type="Pfam" id="PF07690">
    <property type="entry name" value="MFS_1"/>
    <property type="match status" value="1"/>
</dbReference>
<comment type="subcellular location">
    <subcellularLocation>
        <location evidence="10">Cell inner membrane</location>
        <topology evidence="10">Multi-pass membrane protein</topology>
    </subcellularLocation>
    <subcellularLocation>
        <location evidence="2">Cell membrane</location>
        <topology evidence="2">Multi-pass membrane protein</topology>
    </subcellularLocation>
</comment>
<keyword evidence="13" id="KW-1185">Reference proteome</keyword>
<keyword evidence="7 10" id="KW-0812">Transmembrane</keyword>
<feature type="transmembrane region" description="Helical" evidence="10">
    <location>
        <begin position="128"/>
        <end position="146"/>
    </location>
</feature>
<dbReference type="InterPro" id="IPR001958">
    <property type="entry name" value="Tet-R_TetA/multi-R_MdtG-like"/>
</dbReference>
<dbReference type="SUPFAM" id="SSF103473">
    <property type="entry name" value="MFS general substrate transporter"/>
    <property type="match status" value="1"/>
</dbReference>
<dbReference type="InterPro" id="IPR011701">
    <property type="entry name" value="MFS"/>
</dbReference>
<evidence type="ECO:0000256" key="6">
    <source>
        <dbReference type="ARBA" id="ARBA00022475"/>
    </source>
</evidence>
<dbReference type="eggNOG" id="COG2814">
    <property type="taxonomic scope" value="Bacteria"/>
</dbReference>
<organism evidence="12 13">
    <name type="scientific">Erwinia typographi</name>
    <dbReference type="NCBI Taxonomy" id="371042"/>
    <lineage>
        <taxon>Bacteria</taxon>
        <taxon>Pseudomonadati</taxon>
        <taxon>Pseudomonadota</taxon>
        <taxon>Gammaproteobacteria</taxon>
        <taxon>Enterobacterales</taxon>
        <taxon>Erwiniaceae</taxon>
        <taxon>Erwinia</taxon>
    </lineage>
</organism>
<feature type="transmembrane region" description="Helical" evidence="10">
    <location>
        <begin position="158"/>
        <end position="178"/>
    </location>
</feature>
<feature type="transmembrane region" description="Helical" evidence="10">
    <location>
        <begin position="42"/>
        <end position="62"/>
    </location>
</feature>
<comment type="function">
    <text evidence="1">Resistance to tetracycline by an active tetracycline efflux. This is an energy-dependent process that decreases the accumulation of the antibiotic in whole cells. This protein functions as a metal-tetracycline/H(+) antiporter.</text>
</comment>
<comment type="caution">
    <text evidence="12">The sequence shown here is derived from an EMBL/GenBank/DDBJ whole genome shotgun (WGS) entry which is preliminary data.</text>
</comment>
<dbReference type="GO" id="GO:0042910">
    <property type="term" value="F:xenobiotic transmembrane transporter activity"/>
    <property type="evidence" value="ECO:0007669"/>
    <property type="project" value="InterPro"/>
</dbReference>
<accession>A0A0A4ACX1</accession>